<keyword evidence="4 8" id="KW-1003">Cell membrane</keyword>
<keyword evidence="5 8" id="KW-0812">Transmembrane</keyword>
<feature type="transmembrane region" description="Helical" evidence="8">
    <location>
        <begin position="42"/>
        <end position="62"/>
    </location>
</feature>
<dbReference type="AlphaFoldDB" id="A0A562NBA5"/>
<keyword evidence="10" id="KW-1185">Reference proteome</keyword>
<feature type="transmembrane region" description="Helical" evidence="8">
    <location>
        <begin position="109"/>
        <end position="126"/>
    </location>
</feature>
<protein>
    <recommendedName>
        <fullName evidence="8">Probable membrane transporter protein</fullName>
    </recommendedName>
</protein>
<keyword evidence="7 8" id="KW-0472">Membrane</keyword>
<evidence type="ECO:0000256" key="8">
    <source>
        <dbReference type="RuleBase" id="RU363041"/>
    </source>
</evidence>
<comment type="caution">
    <text evidence="9">The sequence shown here is derived from an EMBL/GenBank/DDBJ whole genome shotgun (WGS) entry which is preliminary data.</text>
</comment>
<dbReference type="InterPro" id="IPR002781">
    <property type="entry name" value="TM_pro_TauE-like"/>
</dbReference>
<feature type="transmembrane region" description="Helical" evidence="8">
    <location>
        <begin position="205"/>
        <end position="224"/>
    </location>
</feature>
<accession>A0A562NBA5</accession>
<dbReference type="PANTHER" id="PTHR30269:SF32">
    <property type="entry name" value="MEMBRANE TRANSPORTER PROTEIN-RELATED"/>
    <property type="match status" value="1"/>
</dbReference>
<dbReference type="InterPro" id="IPR052017">
    <property type="entry name" value="TSUP"/>
</dbReference>
<comment type="subcellular location">
    <subcellularLocation>
        <location evidence="1 8">Cell membrane</location>
        <topology evidence="1 8">Multi-pass membrane protein</topology>
    </subcellularLocation>
</comment>
<evidence type="ECO:0000313" key="9">
    <source>
        <dbReference type="EMBL" id="TWI29383.1"/>
    </source>
</evidence>
<feature type="transmembrane region" description="Helical" evidence="8">
    <location>
        <begin position="138"/>
        <end position="165"/>
    </location>
</feature>
<organism evidence="9 10">
    <name type="scientific">Paracoccus sulfuroxidans</name>
    <dbReference type="NCBI Taxonomy" id="384678"/>
    <lineage>
        <taxon>Bacteria</taxon>
        <taxon>Pseudomonadati</taxon>
        <taxon>Pseudomonadota</taxon>
        <taxon>Alphaproteobacteria</taxon>
        <taxon>Rhodobacterales</taxon>
        <taxon>Paracoccaceae</taxon>
        <taxon>Paracoccus</taxon>
    </lineage>
</organism>
<comment type="similarity">
    <text evidence="2 8">Belongs to the 4-toluene sulfonate uptake permease (TSUP) (TC 2.A.102) family.</text>
</comment>
<dbReference type="GO" id="GO:0005886">
    <property type="term" value="C:plasma membrane"/>
    <property type="evidence" value="ECO:0007669"/>
    <property type="project" value="UniProtKB-SubCell"/>
</dbReference>
<feature type="transmembrane region" description="Helical" evidence="8">
    <location>
        <begin position="177"/>
        <end position="199"/>
    </location>
</feature>
<evidence type="ECO:0000256" key="1">
    <source>
        <dbReference type="ARBA" id="ARBA00004651"/>
    </source>
</evidence>
<keyword evidence="3" id="KW-0813">Transport</keyword>
<evidence type="ECO:0000256" key="4">
    <source>
        <dbReference type="ARBA" id="ARBA00022475"/>
    </source>
</evidence>
<name>A0A562NBA5_9RHOB</name>
<feature type="transmembrane region" description="Helical" evidence="8">
    <location>
        <begin position="14"/>
        <end position="35"/>
    </location>
</feature>
<dbReference type="PANTHER" id="PTHR30269">
    <property type="entry name" value="TRANSMEMBRANE PROTEIN YFCA"/>
    <property type="match status" value="1"/>
</dbReference>
<evidence type="ECO:0000256" key="7">
    <source>
        <dbReference type="ARBA" id="ARBA00023136"/>
    </source>
</evidence>
<reference evidence="9 10" key="1">
    <citation type="journal article" date="2015" name="Stand. Genomic Sci.">
        <title>Genomic Encyclopedia of Bacterial and Archaeal Type Strains, Phase III: the genomes of soil and plant-associated and newly described type strains.</title>
        <authorList>
            <person name="Whitman W.B."/>
            <person name="Woyke T."/>
            <person name="Klenk H.P."/>
            <person name="Zhou Y."/>
            <person name="Lilburn T.G."/>
            <person name="Beck B.J."/>
            <person name="De Vos P."/>
            <person name="Vandamme P."/>
            <person name="Eisen J.A."/>
            <person name="Garrity G."/>
            <person name="Hugenholtz P."/>
            <person name="Kyrpides N.C."/>
        </authorList>
    </citation>
    <scope>NUCLEOTIDE SEQUENCE [LARGE SCALE GENOMIC DNA]</scope>
    <source>
        <strain evidence="9 10">CGMCC 1.5364</strain>
    </source>
</reference>
<evidence type="ECO:0000256" key="6">
    <source>
        <dbReference type="ARBA" id="ARBA00022989"/>
    </source>
</evidence>
<evidence type="ECO:0000256" key="5">
    <source>
        <dbReference type="ARBA" id="ARBA00022692"/>
    </source>
</evidence>
<dbReference type="EMBL" id="VLKU01000014">
    <property type="protein sequence ID" value="TWI29383.1"/>
    <property type="molecule type" value="Genomic_DNA"/>
</dbReference>
<keyword evidence="6 8" id="KW-1133">Transmembrane helix</keyword>
<gene>
    <name evidence="9" type="ORF">IQ24_03590</name>
</gene>
<evidence type="ECO:0000313" key="10">
    <source>
        <dbReference type="Proteomes" id="UP000316225"/>
    </source>
</evidence>
<dbReference type="Pfam" id="PF01925">
    <property type="entry name" value="TauE"/>
    <property type="match status" value="1"/>
</dbReference>
<feature type="transmembrane region" description="Helical" evidence="8">
    <location>
        <begin position="82"/>
        <end position="102"/>
    </location>
</feature>
<evidence type="ECO:0000256" key="3">
    <source>
        <dbReference type="ARBA" id="ARBA00022448"/>
    </source>
</evidence>
<proteinExistence type="inferred from homology"/>
<dbReference type="Proteomes" id="UP000316225">
    <property type="component" value="Unassembled WGS sequence"/>
</dbReference>
<feature type="transmembrane region" description="Helical" evidence="8">
    <location>
        <begin position="236"/>
        <end position="253"/>
    </location>
</feature>
<sequence length="254" mass="26387">MAHDRGMSILPEHLFEILAVFLAAGLVKGALGLGLPTVSMGLLGLFMMPAQAAGLLFLPSLLTNVVQAVEGPGLRQLLRRLGPMLLACSISTVACSAILVFAEPRNSGLWLGTALLAYAVTGIMGFELRVSPRSEPFAGIVTGLLTGVVTGATGVFVLPAVPYLTGLGLERDRLVQAMGLTFAVSTLALGLGLWAYGAFPLQSGLQSLIAIIPAALGVRLGGALRQRISPASFRKLLFLFLAVLGVQGIWQGVA</sequence>
<evidence type="ECO:0000256" key="2">
    <source>
        <dbReference type="ARBA" id="ARBA00009142"/>
    </source>
</evidence>